<protein>
    <recommendedName>
        <fullName evidence="4">RRM domain-containing protein</fullName>
    </recommendedName>
</protein>
<feature type="compositionally biased region" description="Low complexity" evidence="3">
    <location>
        <begin position="412"/>
        <end position="424"/>
    </location>
</feature>
<organism evidence="5 6">
    <name type="scientific">Scleroderma citrinum Foug A</name>
    <dbReference type="NCBI Taxonomy" id="1036808"/>
    <lineage>
        <taxon>Eukaryota</taxon>
        <taxon>Fungi</taxon>
        <taxon>Dikarya</taxon>
        <taxon>Basidiomycota</taxon>
        <taxon>Agaricomycotina</taxon>
        <taxon>Agaricomycetes</taxon>
        <taxon>Agaricomycetidae</taxon>
        <taxon>Boletales</taxon>
        <taxon>Sclerodermatineae</taxon>
        <taxon>Sclerodermataceae</taxon>
        <taxon>Scleroderma</taxon>
    </lineage>
</organism>
<dbReference type="AlphaFoldDB" id="A0A0C3E8C4"/>
<feature type="compositionally biased region" description="Basic and acidic residues" evidence="3">
    <location>
        <begin position="39"/>
        <end position="70"/>
    </location>
</feature>
<name>A0A0C3E8C4_9AGAM</name>
<keyword evidence="6" id="KW-1185">Reference proteome</keyword>
<feature type="region of interest" description="Disordered" evidence="3">
    <location>
        <begin position="32"/>
        <end position="75"/>
    </location>
</feature>
<dbReference type="Proteomes" id="UP000053989">
    <property type="component" value="Unassembled WGS sequence"/>
</dbReference>
<dbReference type="GO" id="GO:0005730">
    <property type="term" value="C:nucleolus"/>
    <property type="evidence" value="ECO:0007669"/>
    <property type="project" value="TreeGrafter"/>
</dbReference>
<feature type="domain" description="RRM" evidence="4">
    <location>
        <begin position="78"/>
        <end position="153"/>
    </location>
</feature>
<dbReference type="PANTHER" id="PTHR23236:SF11">
    <property type="entry name" value="EUKARYOTIC TRANSLATION INITIATION FACTOR 4H"/>
    <property type="match status" value="1"/>
</dbReference>
<gene>
    <name evidence="5" type="ORF">SCLCIDRAFT_1213341</name>
</gene>
<keyword evidence="1 2" id="KW-0694">RNA-binding</keyword>
<dbReference type="InParanoid" id="A0A0C3E8C4"/>
<evidence type="ECO:0000256" key="1">
    <source>
        <dbReference type="ARBA" id="ARBA00022884"/>
    </source>
</evidence>
<reference evidence="5 6" key="1">
    <citation type="submission" date="2014-04" db="EMBL/GenBank/DDBJ databases">
        <authorList>
            <consortium name="DOE Joint Genome Institute"/>
            <person name="Kuo A."/>
            <person name="Kohler A."/>
            <person name="Nagy L.G."/>
            <person name="Floudas D."/>
            <person name="Copeland A."/>
            <person name="Barry K.W."/>
            <person name="Cichocki N."/>
            <person name="Veneault-Fourrey C."/>
            <person name="LaButti K."/>
            <person name="Lindquist E.A."/>
            <person name="Lipzen A."/>
            <person name="Lundell T."/>
            <person name="Morin E."/>
            <person name="Murat C."/>
            <person name="Sun H."/>
            <person name="Tunlid A."/>
            <person name="Henrissat B."/>
            <person name="Grigoriev I.V."/>
            <person name="Hibbett D.S."/>
            <person name="Martin F."/>
            <person name="Nordberg H.P."/>
            <person name="Cantor M.N."/>
            <person name="Hua S.X."/>
        </authorList>
    </citation>
    <scope>NUCLEOTIDE SEQUENCE [LARGE SCALE GENOMIC DNA]</scope>
    <source>
        <strain evidence="5 6">Foug A</strain>
    </source>
</reference>
<evidence type="ECO:0000256" key="2">
    <source>
        <dbReference type="PROSITE-ProRule" id="PRU00176"/>
    </source>
</evidence>
<dbReference type="HOGENOM" id="CLU_030044_1_0_1"/>
<evidence type="ECO:0000313" key="5">
    <source>
        <dbReference type="EMBL" id="KIM64246.1"/>
    </source>
</evidence>
<feature type="compositionally biased region" description="Basic and acidic residues" evidence="3">
    <location>
        <begin position="277"/>
        <end position="293"/>
    </location>
</feature>
<accession>A0A0C3E8C4</accession>
<dbReference type="Gene3D" id="3.30.70.330">
    <property type="match status" value="1"/>
</dbReference>
<dbReference type="InterPro" id="IPR000504">
    <property type="entry name" value="RRM_dom"/>
</dbReference>
<dbReference type="SMART" id="SM00360">
    <property type="entry name" value="RRM"/>
    <property type="match status" value="1"/>
</dbReference>
<reference evidence="6" key="2">
    <citation type="submission" date="2015-01" db="EMBL/GenBank/DDBJ databases">
        <title>Evolutionary Origins and Diversification of the Mycorrhizal Mutualists.</title>
        <authorList>
            <consortium name="DOE Joint Genome Institute"/>
            <consortium name="Mycorrhizal Genomics Consortium"/>
            <person name="Kohler A."/>
            <person name="Kuo A."/>
            <person name="Nagy L.G."/>
            <person name="Floudas D."/>
            <person name="Copeland A."/>
            <person name="Barry K.W."/>
            <person name="Cichocki N."/>
            <person name="Veneault-Fourrey C."/>
            <person name="LaButti K."/>
            <person name="Lindquist E.A."/>
            <person name="Lipzen A."/>
            <person name="Lundell T."/>
            <person name="Morin E."/>
            <person name="Murat C."/>
            <person name="Riley R."/>
            <person name="Ohm R."/>
            <person name="Sun H."/>
            <person name="Tunlid A."/>
            <person name="Henrissat B."/>
            <person name="Grigoriev I.V."/>
            <person name="Hibbett D.S."/>
            <person name="Martin F."/>
        </authorList>
    </citation>
    <scope>NUCLEOTIDE SEQUENCE [LARGE SCALE GENOMIC DNA]</scope>
    <source>
        <strain evidence="6">Foug A</strain>
    </source>
</reference>
<dbReference type="InterPro" id="IPR012677">
    <property type="entry name" value="Nucleotide-bd_a/b_plait_sf"/>
</dbReference>
<dbReference type="Pfam" id="PF00076">
    <property type="entry name" value="RRM_1"/>
    <property type="match status" value="1"/>
</dbReference>
<dbReference type="PANTHER" id="PTHR23236">
    <property type="entry name" value="EUKARYOTIC TRANSLATION INITIATION FACTOR 4B/4H"/>
    <property type="match status" value="1"/>
</dbReference>
<feature type="compositionally biased region" description="Basic and acidic residues" evidence="3">
    <location>
        <begin position="165"/>
        <end position="177"/>
    </location>
</feature>
<proteinExistence type="predicted"/>
<sequence length="471" mass="50990">MAPKKSKAPKMSLNEFLGDSALGSWADEMDSLPSAPAIRSDDDKSSRSTDRFGRRDEFAADRQFTSREDLPLPTQPPYTVFVGNLTFDMTESALESFFSPHQIKSVKIIKDRDDKPKGFGYIEFADLDALKDALTRTGATLSGRTIRVSVAEPPKERSGFGPAEDDPKFSGNWRREGPLPASGARESSRRRFDGPAGERMPPPPSVSDDVGDWRSSRPLAKIPEPDEPPVRRRGSGFSTTDGQPSLADKEEHWSIGSKFKASVPDEPSAGRFGSLRGRYESLHGKDDDTDWRSARPPRTQGGTSPSSSTPPTPQLNRKKLELLPRSSTSSTSPSPLSSPKMSSNPAVPKANPFGAAKPVDVSSKDREITARLDRDREVTKERLPQHSMSRSSSRQATERPGGATRTPPQALSSPTSSHPSVSTSANVRPLFSFANAAGAKVPPVNNQNKRVGEEESVVDGAAEQVADLSVA</sequence>
<dbReference type="EMBL" id="KN822029">
    <property type="protein sequence ID" value="KIM64246.1"/>
    <property type="molecule type" value="Genomic_DNA"/>
</dbReference>
<evidence type="ECO:0000256" key="3">
    <source>
        <dbReference type="SAM" id="MobiDB-lite"/>
    </source>
</evidence>
<dbReference type="GO" id="GO:0003723">
    <property type="term" value="F:RNA binding"/>
    <property type="evidence" value="ECO:0007669"/>
    <property type="project" value="UniProtKB-UniRule"/>
</dbReference>
<dbReference type="OrthoDB" id="48651at2759"/>
<feature type="compositionally biased region" description="Polar residues" evidence="3">
    <location>
        <begin position="386"/>
        <end position="395"/>
    </location>
</feature>
<dbReference type="STRING" id="1036808.A0A0C3E8C4"/>
<dbReference type="PROSITE" id="PS50102">
    <property type="entry name" value="RRM"/>
    <property type="match status" value="1"/>
</dbReference>
<feature type="region of interest" description="Disordered" evidence="3">
    <location>
        <begin position="147"/>
        <end position="471"/>
    </location>
</feature>
<dbReference type="SUPFAM" id="SSF54928">
    <property type="entry name" value="RNA-binding domain, RBD"/>
    <property type="match status" value="1"/>
</dbReference>
<dbReference type="InterPro" id="IPR035979">
    <property type="entry name" value="RBD_domain_sf"/>
</dbReference>
<feature type="compositionally biased region" description="Basic and acidic residues" evidence="3">
    <location>
        <begin position="362"/>
        <end position="384"/>
    </location>
</feature>
<feature type="compositionally biased region" description="Low complexity" evidence="3">
    <location>
        <begin position="323"/>
        <end position="343"/>
    </location>
</feature>
<evidence type="ECO:0000313" key="6">
    <source>
        <dbReference type="Proteomes" id="UP000053989"/>
    </source>
</evidence>
<evidence type="ECO:0000259" key="4">
    <source>
        <dbReference type="PROSITE" id="PS50102"/>
    </source>
</evidence>